<protein>
    <submittedName>
        <fullName evidence="1">DUF1315 family protein</fullName>
    </submittedName>
</protein>
<organism evidence="1 2">
    <name type="scientific">Thalassotalea fonticola</name>
    <dbReference type="NCBI Taxonomy" id="3065649"/>
    <lineage>
        <taxon>Bacteria</taxon>
        <taxon>Pseudomonadati</taxon>
        <taxon>Pseudomonadota</taxon>
        <taxon>Gammaproteobacteria</taxon>
        <taxon>Alteromonadales</taxon>
        <taxon>Colwelliaceae</taxon>
        <taxon>Thalassotalea</taxon>
    </lineage>
</organism>
<evidence type="ECO:0000313" key="1">
    <source>
        <dbReference type="EMBL" id="WOH38425.1"/>
    </source>
</evidence>
<dbReference type="EMBL" id="CP136600">
    <property type="protein sequence ID" value="WOH38425.1"/>
    <property type="molecule type" value="Genomic_DNA"/>
</dbReference>
<gene>
    <name evidence="1" type="ORF">RI844_04100</name>
</gene>
<proteinExistence type="predicted"/>
<evidence type="ECO:0000313" key="2">
    <source>
        <dbReference type="Proteomes" id="UP001301442"/>
    </source>
</evidence>
<keyword evidence="2" id="KW-1185">Reference proteome</keyword>
<dbReference type="RefSeq" id="WP_348397195.1">
    <property type="nucleotide sequence ID" value="NZ_CP136600.1"/>
</dbReference>
<dbReference type="InterPro" id="IPR009749">
    <property type="entry name" value="DUF1315"/>
</dbReference>
<reference evidence="1 2" key="1">
    <citation type="submission" date="2023-09" db="EMBL/GenBank/DDBJ databases">
        <authorList>
            <person name="Qi X."/>
        </authorList>
    </citation>
    <scope>NUCLEOTIDE SEQUENCE [LARGE SCALE GENOMIC DNA]</scope>
    <source>
        <strain evidence="1 2">S1-1</strain>
    </source>
</reference>
<dbReference type="Proteomes" id="UP001301442">
    <property type="component" value="Chromosome"/>
</dbReference>
<accession>A0ABZ0GRU5</accession>
<dbReference type="Pfam" id="PF07023">
    <property type="entry name" value="DUF1315"/>
    <property type="match status" value="1"/>
</dbReference>
<name>A0ABZ0GRU5_9GAMM</name>
<sequence length="100" mass="11225">MDLFEVVDNMSIEMYERLKHAAETGKWPEGTPVDQAQRDSAMQLSMAYQSRHLNSDDILTIGSDGGIVHKSKAELKKQFKQAALAVNSDNNNDIARFKNL</sequence>